<dbReference type="GO" id="GO:0003857">
    <property type="term" value="F:(3S)-3-hydroxyacyl-CoA dehydrogenase (NAD+) activity"/>
    <property type="evidence" value="ECO:0007669"/>
    <property type="project" value="UniProtKB-EC"/>
</dbReference>
<keyword evidence="2" id="KW-0276">Fatty acid metabolism</keyword>
<evidence type="ECO:0000256" key="7">
    <source>
        <dbReference type="ARBA" id="ARBA00049556"/>
    </source>
</evidence>
<evidence type="ECO:0000313" key="10">
    <source>
        <dbReference type="EMBL" id="PEN14028.1"/>
    </source>
</evidence>
<dbReference type="InterPro" id="IPR029045">
    <property type="entry name" value="ClpP/crotonase-like_dom_sf"/>
</dbReference>
<dbReference type="InterPro" id="IPR006108">
    <property type="entry name" value="3HC_DH_C"/>
</dbReference>
<reference evidence="10 11" key="1">
    <citation type="submission" date="2017-10" db="EMBL/GenBank/DDBJ databases">
        <title>Draft genome of Longibacter Salinarum.</title>
        <authorList>
            <person name="Goh K.M."/>
            <person name="Shamsir M.S."/>
            <person name="Lim S.W."/>
        </authorList>
    </citation>
    <scope>NUCLEOTIDE SEQUENCE [LARGE SCALE GENOMIC DNA]</scope>
    <source>
        <strain evidence="10 11">KCTC 52045</strain>
    </source>
</reference>
<dbReference type="Proteomes" id="UP000220102">
    <property type="component" value="Unassembled WGS sequence"/>
</dbReference>
<dbReference type="GO" id="GO:0070403">
    <property type="term" value="F:NAD+ binding"/>
    <property type="evidence" value="ECO:0007669"/>
    <property type="project" value="InterPro"/>
</dbReference>
<dbReference type="SUPFAM" id="SSF51735">
    <property type="entry name" value="NAD(P)-binding Rossmann-fold domains"/>
    <property type="match status" value="1"/>
</dbReference>
<dbReference type="SUPFAM" id="SSF48179">
    <property type="entry name" value="6-phosphogluconate dehydrogenase C-terminal domain-like"/>
    <property type="match status" value="2"/>
</dbReference>
<evidence type="ECO:0000256" key="5">
    <source>
        <dbReference type="ARBA" id="ARBA00023027"/>
    </source>
</evidence>
<feature type="domain" description="3-hydroxyacyl-CoA dehydrogenase C-terminal" evidence="8">
    <location>
        <begin position="210"/>
        <end position="309"/>
    </location>
</feature>
<dbReference type="Pfam" id="PF00725">
    <property type="entry name" value="3HCDH"/>
    <property type="match status" value="2"/>
</dbReference>
<dbReference type="InterPro" id="IPR001753">
    <property type="entry name" value="Enoyl-CoA_hydra/iso"/>
</dbReference>
<dbReference type="CDD" id="cd06558">
    <property type="entry name" value="crotonase-like"/>
    <property type="match status" value="1"/>
</dbReference>
<dbReference type="InterPro" id="IPR006176">
    <property type="entry name" value="3-OHacyl-CoA_DH_NAD-bd"/>
</dbReference>
<keyword evidence="6" id="KW-0443">Lipid metabolism</keyword>
<evidence type="ECO:0000259" key="8">
    <source>
        <dbReference type="Pfam" id="PF00725"/>
    </source>
</evidence>
<comment type="caution">
    <text evidence="10">The sequence shown here is derived from an EMBL/GenBank/DDBJ whole genome shotgun (WGS) entry which is preliminary data.</text>
</comment>
<dbReference type="Gene3D" id="1.10.1040.50">
    <property type="match status" value="1"/>
</dbReference>
<keyword evidence="4" id="KW-0560">Oxidoreductase</keyword>
<dbReference type="Gene3D" id="3.90.226.10">
    <property type="entry name" value="2-enoyl-CoA Hydratase, Chain A, domain 1"/>
    <property type="match status" value="1"/>
</dbReference>
<dbReference type="UniPathway" id="UPA00659"/>
<proteinExistence type="predicted"/>
<dbReference type="InterPro" id="IPR008927">
    <property type="entry name" value="6-PGluconate_DH-like_C_sf"/>
</dbReference>
<organism evidence="10 11">
    <name type="scientific">Longibacter salinarum</name>
    <dbReference type="NCBI Taxonomy" id="1850348"/>
    <lineage>
        <taxon>Bacteria</taxon>
        <taxon>Pseudomonadati</taxon>
        <taxon>Rhodothermota</taxon>
        <taxon>Rhodothermia</taxon>
        <taxon>Rhodothermales</taxon>
        <taxon>Salisaetaceae</taxon>
        <taxon>Longibacter</taxon>
    </lineage>
</organism>
<dbReference type="GO" id="GO:0006635">
    <property type="term" value="P:fatty acid beta-oxidation"/>
    <property type="evidence" value="ECO:0007669"/>
    <property type="project" value="UniProtKB-UniPathway"/>
</dbReference>
<evidence type="ECO:0000256" key="1">
    <source>
        <dbReference type="ARBA" id="ARBA00005005"/>
    </source>
</evidence>
<dbReference type="OrthoDB" id="9771883at2"/>
<evidence type="ECO:0000256" key="4">
    <source>
        <dbReference type="ARBA" id="ARBA00023002"/>
    </source>
</evidence>
<dbReference type="Pfam" id="PF02737">
    <property type="entry name" value="3HCDH_N"/>
    <property type="match status" value="1"/>
</dbReference>
<dbReference type="PANTHER" id="PTHR48075:SF7">
    <property type="entry name" value="3-HYDROXYACYL-COA DEHYDROGENASE-RELATED"/>
    <property type="match status" value="1"/>
</dbReference>
<comment type="pathway">
    <text evidence="1">Lipid metabolism; fatty acid beta-oxidation.</text>
</comment>
<feature type="domain" description="3-hydroxyacyl-CoA dehydrogenase NAD binding" evidence="9">
    <location>
        <begin position="25"/>
        <end position="206"/>
    </location>
</feature>
<dbReference type="AlphaFoldDB" id="A0A2A8D044"/>
<dbReference type="SUPFAM" id="SSF52096">
    <property type="entry name" value="ClpP/crotonase"/>
    <property type="match status" value="1"/>
</dbReference>
<evidence type="ECO:0000259" key="9">
    <source>
        <dbReference type="Pfam" id="PF02737"/>
    </source>
</evidence>
<name>A0A2A8D044_9BACT</name>
<evidence type="ECO:0000256" key="6">
    <source>
        <dbReference type="ARBA" id="ARBA00023098"/>
    </source>
</evidence>
<dbReference type="Pfam" id="PF00378">
    <property type="entry name" value="ECH_1"/>
    <property type="match status" value="1"/>
</dbReference>
<dbReference type="Gene3D" id="3.40.50.720">
    <property type="entry name" value="NAD(P)-binding Rossmann-like Domain"/>
    <property type="match status" value="1"/>
</dbReference>
<feature type="domain" description="3-hydroxyacyl-CoA dehydrogenase C-terminal" evidence="8">
    <location>
        <begin position="375"/>
        <end position="419"/>
    </location>
</feature>
<protein>
    <submittedName>
        <fullName evidence="10">3-hydroxyacyl-CoA dehydrogenase</fullName>
    </submittedName>
</protein>
<sequence length="803" mass="89066">METKALDTRSLHLSAPATHPPFRTATVLGAGTMGAQIAAHLANAGLEVHLLDIAPDDGDPNSIVNKGLKAAKKASPDPFHTDDVADRIYTGNFEENFDRVAEADWVIEVVVEHLPIKRDVHARIEKHAREDAVISTNTSGLPIHEISEGRSEAYKRRFLGTHFFNPPRYLKLLEIIPTQQTDSEIVERVAQFGRIHLGKGIVVANDVPYFIGNRVGIFAQLQAMRYFTEGDYSIEEVDTLTGKLQGHPKSATFRTADVVGLDVLVDVTKNLYEKAEEDESREEFQVPDVLQKLVDKDRKGAKSGAGFYKKVDGEIKSLDPDTFEYTSAEEQDLGDIKSIKKAGDLKARLNALYEDTGRAGTFFRDTTLSTIGYSARRIGEITDNPADVDRAIRWGFGWEMGPFEKWDALGFETVLNGMKEHDVEIPSWVETMADDGIDSFYRVENGERQVYLPSEGGYVSDPTPSDELSLDRVKAESSNEVWTNGEAAMLDIGDDVMLFEFRSKSNSLGRDVMTGLRECIDRVENDPNVRGLVIGNEGKNFSVGANLGEMAMAASQGMYDQIGEYIAEFQQTIQKVHYATKPVVVATHQRVLGGGCEMTMACTHPVCSAETYIGLVELGVGLIPAGTGTMRMAAYAAERAPDDHPSNIQAYLRNYFETIAMAEVAESAPQAIEKGFLPEHTKIVMNEDRRLHVAKEEVKSLSEQGYTAPPVRNKVRVLGEKTLAAIKVSLRGYREGNFISEYDEFLATKLAYVMCGGDLSSPQDVHEDYLLELEREVFLSLLGEEKTMARVQHILEHNKPLRN</sequence>
<keyword evidence="3" id="KW-0442">Lipid degradation</keyword>
<keyword evidence="11" id="KW-1185">Reference proteome</keyword>
<evidence type="ECO:0000256" key="3">
    <source>
        <dbReference type="ARBA" id="ARBA00022963"/>
    </source>
</evidence>
<dbReference type="EMBL" id="PDEQ01000003">
    <property type="protein sequence ID" value="PEN14028.1"/>
    <property type="molecule type" value="Genomic_DNA"/>
</dbReference>
<comment type="catalytic activity">
    <reaction evidence="7">
        <text>a (3S)-3-hydroxyacyl-CoA + NAD(+) = a 3-oxoacyl-CoA + NADH + H(+)</text>
        <dbReference type="Rhea" id="RHEA:22432"/>
        <dbReference type="ChEBI" id="CHEBI:15378"/>
        <dbReference type="ChEBI" id="CHEBI:57318"/>
        <dbReference type="ChEBI" id="CHEBI:57540"/>
        <dbReference type="ChEBI" id="CHEBI:57945"/>
        <dbReference type="ChEBI" id="CHEBI:90726"/>
        <dbReference type="EC" id="1.1.1.35"/>
    </reaction>
</comment>
<gene>
    <name evidence="10" type="ORF">CRI94_08255</name>
</gene>
<evidence type="ECO:0000313" key="11">
    <source>
        <dbReference type="Proteomes" id="UP000220102"/>
    </source>
</evidence>
<evidence type="ECO:0000256" key="2">
    <source>
        <dbReference type="ARBA" id="ARBA00022832"/>
    </source>
</evidence>
<dbReference type="InterPro" id="IPR036291">
    <property type="entry name" value="NAD(P)-bd_dom_sf"/>
</dbReference>
<accession>A0A2A8D044</accession>
<dbReference type="RefSeq" id="WP_098075192.1">
    <property type="nucleotide sequence ID" value="NZ_PDEQ01000003.1"/>
</dbReference>
<dbReference type="PANTHER" id="PTHR48075">
    <property type="entry name" value="3-HYDROXYACYL-COA DEHYDROGENASE FAMILY PROTEIN"/>
    <property type="match status" value="1"/>
</dbReference>
<keyword evidence="5" id="KW-0520">NAD</keyword>